<keyword evidence="3" id="KW-1185">Reference proteome</keyword>
<dbReference type="OrthoDB" id="8533002at2"/>
<feature type="transmembrane region" description="Helical" evidence="1">
    <location>
        <begin position="202"/>
        <end position="222"/>
    </location>
</feature>
<feature type="transmembrane region" description="Helical" evidence="1">
    <location>
        <begin position="321"/>
        <end position="339"/>
    </location>
</feature>
<evidence type="ECO:0000313" key="2">
    <source>
        <dbReference type="EMBL" id="KPC50804.1"/>
    </source>
</evidence>
<feature type="transmembrane region" description="Helical" evidence="1">
    <location>
        <begin position="132"/>
        <end position="152"/>
    </location>
</feature>
<feature type="transmembrane region" description="Helical" evidence="1">
    <location>
        <begin position="7"/>
        <end position="28"/>
    </location>
</feature>
<feature type="transmembrane region" description="Helical" evidence="1">
    <location>
        <begin position="262"/>
        <end position="282"/>
    </location>
</feature>
<gene>
    <name evidence="2" type="ORF">WG78_15950</name>
</gene>
<feature type="transmembrane region" description="Helical" evidence="1">
    <location>
        <begin position="294"/>
        <end position="315"/>
    </location>
</feature>
<dbReference type="EMBL" id="LAQT01000026">
    <property type="protein sequence ID" value="KPC50804.1"/>
    <property type="molecule type" value="Genomic_DNA"/>
</dbReference>
<dbReference type="InterPro" id="IPR007427">
    <property type="entry name" value="DUF475"/>
</dbReference>
<comment type="caution">
    <text evidence="2">The sequence shown here is derived from an EMBL/GenBank/DDBJ whole genome shotgun (WGS) entry which is preliminary data.</text>
</comment>
<name>A0A0N1JS62_9NEIS</name>
<dbReference type="PANTHER" id="PTHR30238:SF4">
    <property type="entry name" value="SLL1022 PROTEIN"/>
    <property type="match status" value="1"/>
</dbReference>
<feature type="transmembrane region" description="Helical" evidence="1">
    <location>
        <begin position="34"/>
        <end position="52"/>
    </location>
</feature>
<keyword evidence="1" id="KW-0472">Membrane</keyword>
<protein>
    <submittedName>
        <fullName evidence="2">Integral membrane protein TerC family protein</fullName>
    </submittedName>
</protein>
<dbReference type="PATRIC" id="fig|857265.3.peg.3270"/>
<accession>A0A0N1JS62</accession>
<organism evidence="2 3">
    <name type="scientific">Amantichitinum ursilacus</name>
    <dbReference type="NCBI Taxonomy" id="857265"/>
    <lineage>
        <taxon>Bacteria</taxon>
        <taxon>Pseudomonadati</taxon>
        <taxon>Pseudomonadota</taxon>
        <taxon>Betaproteobacteria</taxon>
        <taxon>Neisseriales</taxon>
        <taxon>Chitinibacteraceae</taxon>
        <taxon>Amantichitinum</taxon>
    </lineage>
</organism>
<dbReference type="Pfam" id="PF04332">
    <property type="entry name" value="DUF475"/>
    <property type="match status" value="1"/>
</dbReference>
<dbReference type="PANTHER" id="PTHR30238">
    <property type="entry name" value="MEMBRANE BOUND PREDICTED REDOX MODULATOR"/>
    <property type="match status" value="1"/>
</dbReference>
<evidence type="ECO:0000256" key="1">
    <source>
        <dbReference type="SAM" id="Phobius"/>
    </source>
</evidence>
<dbReference type="AlphaFoldDB" id="A0A0N1JS62"/>
<reference evidence="2 3" key="1">
    <citation type="submission" date="2015-07" db="EMBL/GenBank/DDBJ databases">
        <title>Draft genome sequence of the Amantichitinum ursilacus IGB-41, a new chitin-degrading bacterium.</title>
        <authorList>
            <person name="Kirstahler P."/>
            <person name="Guenther M."/>
            <person name="Grumaz C."/>
            <person name="Rupp S."/>
            <person name="Zibek S."/>
            <person name="Sohn K."/>
        </authorList>
    </citation>
    <scope>NUCLEOTIDE SEQUENCE [LARGE SCALE GENOMIC DNA]</scope>
    <source>
        <strain evidence="2 3">IGB-41</strain>
    </source>
</reference>
<dbReference type="STRING" id="857265.WG78_15950"/>
<sequence length="358" mass="38923">MFKYFRGALWVTVIGLTLAGVIGGSAGLWAAFNLALLETSLSFDNAVVNASILRHWDPVWRKRFLIWGMLIAVFGMRVLFPLVIVAVIAHAPPLPGPMSLWDWYQSGEWPAHDVLSMAIVAPQRYADTLQSAHIEVMAFGGTFLLQVFWHFFLNQNKESHWLRPIERAMQKLGRLEMAGAVMTLLGLLVLADTLPDAEGFRLLIAGVWGLIAYIVVNGLSALMGQEGDTVQMGWAGFLYLEVLDASFSFDGVLGAFALTRNIFLIAIGLGIGAMFVRSFTLMLVEKGTLSELRYLEHGAFWAIGALATIMLLAPVVEVPDAATGGIAAILIVLAAAHSWQANRSDRRRGIGPTGGDGA</sequence>
<keyword evidence="1" id="KW-0812">Transmembrane</keyword>
<feature type="transmembrane region" description="Helical" evidence="1">
    <location>
        <begin position="64"/>
        <end position="91"/>
    </location>
</feature>
<feature type="transmembrane region" description="Helical" evidence="1">
    <location>
        <begin position="234"/>
        <end position="256"/>
    </location>
</feature>
<evidence type="ECO:0000313" key="3">
    <source>
        <dbReference type="Proteomes" id="UP000037939"/>
    </source>
</evidence>
<dbReference type="Proteomes" id="UP000037939">
    <property type="component" value="Unassembled WGS sequence"/>
</dbReference>
<feature type="transmembrane region" description="Helical" evidence="1">
    <location>
        <begin position="172"/>
        <end position="190"/>
    </location>
</feature>
<dbReference type="RefSeq" id="WP_053938807.1">
    <property type="nucleotide sequence ID" value="NZ_LAQT01000026.1"/>
</dbReference>
<keyword evidence="1" id="KW-1133">Transmembrane helix</keyword>
<proteinExistence type="predicted"/>